<feature type="domain" description="ISXO2-like transposase" evidence="1">
    <location>
        <begin position="42"/>
        <end position="190"/>
    </location>
</feature>
<sequence>MNAVKGLSALQLGRDLSVSYKTAFVLAHKLREALSAETRGFGLDGEVEIDGAYFGGSVRPENRKEDRKDRRLKANLSPERRVVIVMRQRKGRTLTFVAKREAEGVALAEQHVAKGSKIYADEAAHWDELEAKFPDAGRINHSEAYSADGANTNQAESFFAHLRRMVSGQHHFVTARYLHQYAAEAAWKEDNHRLPNGMAFAQTIRLTMVSPVSRVWKGYWQRHETVRP</sequence>
<keyword evidence="2" id="KW-0614">Plasmid</keyword>
<gene>
    <name evidence="2" type="ORF">MBLL_00396</name>
</gene>
<dbReference type="AlphaFoldDB" id="A0A679JKJ8"/>
<dbReference type="InterPro" id="IPR024445">
    <property type="entry name" value="Tnp_ISXO2-like"/>
</dbReference>
<evidence type="ECO:0000259" key="1">
    <source>
        <dbReference type="SMART" id="SM01126"/>
    </source>
</evidence>
<geneLocation type="plasmid" evidence="2">
    <name>1</name>
</geneLocation>
<organism evidence="2">
    <name type="scientific">Methylobacterium bullatum</name>
    <dbReference type="NCBI Taxonomy" id="570505"/>
    <lineage>
        <taxon>Bacteria</taxon>
        <taxon>Pseudomonadati</taxon>
        <taxon>Pseudomonadota</taxon>
        <taxon>Alphaproteobacteria</taxon>
        <taxon>Hyphomicrobiales</taxon>
        <taxon>Methylobacteriaceae</taxon>
        <taxon>Methylobacterium</taxon>
    </lineage>
</organism>
<proteinExistence type="predicted"/>
<dbReference type="Pfam" id="PF12762">
    <property type="entry name" value="DDE_Tnp_IS1595"/>
    <property type="match status" value="1"/>
</dbReference>
<dbReference type="EMBL" id="LR743510">
    <property type="protein sequence ID" value="CAA2136905.1"/>
    <property type="molecule type" value="Genomic_DNA"/>
</dbReference>
<name>A0A679JKJ8_9HYPH</name>
<protein>
    <recommendedName>
        <fullName evidence="1">ISXO2-like transposase domain-containing protein</fullName>
    </recommendedName>
</protein>
<dbReference type="SMART" id="SM01126">
    <property type="entry name" value="DDE_Tnp_IS1595"/>
    <property type="match status" value="1"/>
</dbReference>
<accession>A0A679JKJ8</accession>
<dbReference type="NCBIfam" id="NF033547">
    <property type="entry name" value="transpos_IS1595"/>
    <property type="match status" value="1"/>
</dbReference>
<evidence type="ECO:0000313" key="2">
    <source>
        <dbReference type="EMBL" id="CAA2136905.1"/>
    </source>
</evidence>
<reference evidence="2" key="1">
    <citation type="submission" date="2019-12" db="EMBL/GenBank/DDBJ databases">
        <authorList>
            <person name="Cremers G."/>
        </authorList>
    </citation>
    <scope>NUCLEOTIDE SEQUENCE</scope>
    <source>
        <strain evidence="2">Mbul2</strain>
        <plasmid evidence="2">1</plasmid>
    </source>
</reference>